<reference evidence="2" key="1">
    <citation type="journal article" date="2020" name="Nature">
        <title>Giant virus diversity and host interactions through global metagenomics.</title>
        <authorList>
            <person name="Schulz F."/>
            <person name="Roux S."/>
            <person name="Paez-Espino D."/>
            <person name="Jungbluth S."/>
            <person name="Walsh D.A."/>
            <person name="Denef V.J."/>
            <person name="McMahon K.D."/>
            <person name="Konstantinidis K.T."/>
            <person name="Eloe-Fadrosh E.A."/>
            <person name="Kyrpides N.C."/>
            <person name="Woyke T."/>
        </authorList>
    </citation>
    <scope>NUCLEOTIDE SEQUENCE</scope>
    <source>
        <strain evidence="2">GVMAG-M-3300023174-176</strain>
    </source>
</reference>
<name>A0A6C0DH20_9ZZZZ</name>
<accession>A0A6C0DH20</accession>
<protein>
    <submittedName>
        <fullName evidence="2">Uncharacterized protein</fullName>
    </submittedName>
</protein>
<proteinExistence type="predicted"/>
<organism evidence="2">
    <name type="scientific">viral metagenome</name>
    <dbReference type="NCBI Taxonomy" id="1070528"/>
    <lineage>
        <taxon>unclassified sequences</taxon>
        <taxon>metagenomes</taxon>
        <taxon>organismal metagenomes</taxon>
    </lineage>
</organism>
<dbReference type="AlphaFoldDB" id="A0A6C0DH20"/>
<evidence type="ECO:0000256" key="1">
    <source>
        <dbReference type="SAM" id="MobiDB-lite"/>
    </source>
</evidence>
<dbReference type="EMBL" id="MN739613">
    <property type="protein sequence ID" value="QHT15550.1"/>
    <property type="molecule type" value="Genomic_DNA"/>
</dbReference>
<feature type="region of interest" description="Disordered" evidence="1">
    <location>
        <begin position="1"/>
        <end position="30"/>
    </location>
</feature>
<sequence>MGGIEFLDPVPGNLTDSINHSGFADPWTTD</sequence>
<evidence type="ECO:0000313" key="2">
    <source>
        <dbReference type="EMBL" id="QHT15550.1"/>
    </source>
</evidence>